<organism evidence="1 2">
    <name type="scientific">Enterococcus villorum</name>
    <dbReference type="NCBI Taxonomy" id="112904"/>
    <lineage>
        <taxon>Bacteria</taxon>
        <taxon>Bacillati</taxon>
        <taxon>Bacillota</taxon>
        <taxon>Bacilli</taxon>
        <taxon>Lactobacillales</taxon>
        <taxon>Enterococcaceae</taxon>
        <taxon>Enterococcus</taxon>
    </lineage>
</organism>
<evidence type="ECO:0000313" key="1">
    <source>
        <dbReference type="EMBL" id="OQO70072.1"/>
    </source>
</evidence>
<name>A0A1V8YBX5_9ENTE</name>
<dbReference type="Proteomes" id="UP000192477">
    <property type="component" value="Unassembled WGS sequence"/>
</dbReference>
<dbReference type="EMBL" id="MJEA01000007">
    <property type="protein sequence ID" value="OQO70072.1"/>
    <property type="molecule type" value="Genomic_DNA"/>
</dbReference>
<dbReference type="RefSeq" id="WP_081183805.1">
    <property type="nucleotide sequence ID" value="NZ_MJEA01000007.1"/>
</dbReference>
<protein>
    <submittedName>
        <fullName evidence="1">Uncharacterized protein</fullName>
    </submittedName>
</protein>
<gene>
    <name evidence="1" type="ORF">BH747_07875</name>
</gene>
<sequence>MPMLEKRDRNILAILIAKDYKNVRNNPDQISFFRDLLIRSGAGEKKFLDASLGDTEKINELSNGTGKVIVNSYMETLIQNPFPHHLNSEELKIEIKKRKEEIDYFIKKVSELKNYGGNEVACEKFINEYKSIHLLYSDKKQMKKQIKMAQKKSIFYSRKEKCNKS</sequence>
<evidence type="ECO:0000313" key="2">
    <source>
        <dbReference type="Proteomes" id="UP000192477"/>
    </source>
</evidence>
<dbReference type="AlphaFoldDB" id="A0A1V8YBX5"/>
<accession>A0A1V8YBX5</accession>
<reference evidence="1 2" key="1">
    <citation type="journal article" date="2017" name="BMC Microbiol.">
        <title>Comparative genomics of Enterococcus spp. isolated from bovine feces.</title>
        <authorList>
            <person name="Beukers A.G."/>
            <person name="Zaheer R."/>
            <person name="Goji N."/>
            <person name="Amoako K.K."/>
            <person name="Chaves A.V."/>
            <person name="Ward M.P."/>
            <person name="McAllister T.A."/>
        </authorList>
    </citation>
    <scope>NUCLEOTIDE SEQUENCE [LARGE SCALE GENOMIC DNA]</scope>
    <source>
        <strain evidence="1 2">F1129D 143</strain>
    </source>
</reference>
<comment type="caution">
    <text evidence="1">The sequence shown here is derived from an EMBL/GenBank/DDBJ whole genome shotgun (WGS) entry which is preliminary data.</text>
</comment>
<proteinExistence type="predicted"/>